<keyword evidence="8" id="KW-0539">Nucleus</keyword>
<accession>A0AAE0CVW4</accession>
<dbReference type="SMART" id="SM00336">
    <property type="entry name" value="BBOX"/>
    <property type="match status" value="2"/>
</dbReference>
<keyword evidence="7" id="KW-0804">Transcription</keyword>
<comment type="subcellular location">
    <subcellularLocation>
        <location evidence="1">Nucleus</location>
    </subcellularLocation>
</comment>
<dbReference type="Gene3D" id="3.30.160.60">
    <property type="entry name" value="Classic Zinc Finger"/>
    <property type="match status" value="1"/>
</dbReference>
<dbReference type="PROSITE" id="PS50119">
    <property type="entry name" value="ZF_BBOX"/>
    <property type="match status" value="2"/>
</dbReference>
<evidence type="ECO:0000313" key="11">
    <source>
        <dbReference type="EMBL" id="KAK2665411.1"/>
    </source>
</evidence>
<evidence type="ECO:0000256" key="4">
    <source>
        <dbReference type="ARBA" id="ARBA00022771"/>
    </source>
</evidence>
<gene>
    <name evidence="11" type="ORF">Ddye_003985</name>
</gene>
<dbReference type="CDD" id="cd19821">
    <property type="entry name" value="Bbox1_BBX-like"/>
    <property type="match status" value="2"/>
</dbReference>
<evidence type="ECO:0000256" key="5">
    <source>
        <dbReference type="ARBA" id="ARBA00022833"/>
    </source>
</evidence>
<evidence type="ECO:0000256" key="2">
    <source>
        <dbReference type="ARBA" id="ARBA00022723"/>
    </source>
</evidence>
<dbReference type="GO" id="GO:0005634">
    <property type="term" value="C:nucleus"/>
    <property type="evidence" value="ECO:0007669"/>
    <property type="project" value="UniProtKB-SubCell"/>
</dbReference>
<evidence type="ECO:0000259" key="10">
    <source>
        <dbReference type="PROSITE" id="PS50119"/>
    </source>
</evidence>
<dbReference type="InterPro" id="IPR051979">
    <property type="entry name" value="B-box_zinc_finger"/>
</dbReference>
<reference evidence="11" key="1">
    <citation type="journal article" date="2023" name="Plant J.">
        <title>Genome sequences and population genomics provide insights into the demographic history, inbreeding, and mutation load of two 'living fossil' tree species of Dipteronia.</title>
        <authorList>
            <person name="Feng Y."/>
            <person name="Comes H.P."/>
            <person name="Chen J."/>
            <person name="Zhu S."/>
            <person name="Lu R."/>
            <person name="Zhang X."/>
            <person name="Li P."/>
            <person name="Qiu J."/>
            <person name="Olsen K.M."/>
            <person name="Qiu Y."/>
        </authorList>
    </citation>
    <scope>NUCLEOTIDE SEQUENCE</scope>
    <source>
        <strain evidence="11">KIB01</strain>
    </source>
</reference>
<dbReference type="GO" id="GO:0006355">
    <property type="term" value="P:regulation of DNA-templated transcription"/>
    <property type="evidence" value="ECO:0007669"/>
    <property type="project" value="TreeGrafter"/>
</dbReference>
<protein>
    <recommendedName>
        <fullName evidence="10">B box-type domain-containing protein</fullName>
    </recommendedName>
</protein>
<dbReference type="PANTHER" id="PTHR31832">
    <property type="entry name" value="B-BOX ZINC FINGER PROTEIN 22"/>
    <property type="match status" value="1"/>
</dbReference>
<keyword evidence="12" id="KW-1185">Reference proteome</keyword>
<evidence type="ECO:0000313" key="12">
    <source>
        <dbReference type="Proteomes" id="UP001280121"/>
    </source>
</evidence>
<dbReference type="AlphaFoldDB" id="A0AAE0CVW4"/>
<keyword evidence="4 9" id="KW-0863">Zinc-finger</keyword>
<dbReference type="GO" id="GO:0008270">
    <property type="term" value="F:zinc ion binding"/>
    <property type="evidence" value="ECO:0007669"/>
    <property type="project" value="UniProtKB-KW"/>
</dbReference>
<keyword evidence="2" id="KW-0479">Metal-binding</keyword>
<dbReference type="GO" id="GO:0009640">
    <property type="term" value="P:photomorphogenesis"/>
    <property type="evidence" value="ECO:0007669"/>
    <property type="project" value="TreeGrafter"/>
</dbReference>
<dbReference type="Proteomes" id="UP001280121">
    <property type="component" value="Unassembled WGS sequence"/>
</dbReference>
<evidence type="ECO:0000256" key="1">
    <source>
        <dbReference type="ARBA" id="ARBA00004123"/>
    </source>
</evidence>
<name>A0AAE0CVW4_9ROSI</name>
<keyword evidence="5" id="KW-0862">Zinc</keyword>
<organism evidence="11 12">
    <name type="scientific">Dipteronia dyeriana</name>
    <dbReference type="NCBI Taxonomy" id="168575"/>
    <lineage>
        <taxon>Eukaryota</taxon>
        <taxon>Viridiplantae</taxon>
        <taxon>Streptophyta</taxon>
        <taxon>Embryophyta</taxon>
        <taxon>Tracheophyta</taxon>
        <taxon>Spermatophyta</taxon>
        <taxon>Magnoliopsida</taxon>
        <taxon>eudicotyledons</taxon>
        <taxon>Gunneridae</taxon>
        <taxon>Pentapetalae</taxon>
        <taxon>rosids</taxon>
        <taxon>malvids</taxon>
        <taxon>Sapindales</taxon>
        <taxon>Sapindaceae</taxon>
        <taxon>Hippocastanoideae</taxon>
        <taxon>Acereae</taxon>
        <taxon>Dipteronia</taxon>
    </lineage>
</organism>
<dbReference type="InterPro" id="IPR000315">
    <property type="entry name" value="Znf_B-box"/>
</dbReference>
<evidence type="ECO:0000256" key="7">
    <source>
        <dbReference type="ARBA" id="ARBA00023163"/>
    </source>
</evidence>
<keyword evidence="3" id="KW-0677">Repeat</keyword>
<evidence type="ECO:0000256" key="3">
    <source>
        <dbReference type="ARBA" id="ARBA00022737"/>
    </source>
</evidence>
<evidence type="ECO:0000256" key="9">
    <source>
        <dbReference type="PROSITE-ProRule" id="PRU00024"/>
    </source>
</evidence>
<comment type="caution">
    <text evidence="11">The sequence shown here is derived from an EMBL/GenBank/DDBJ whole genome shotgun (WGS) entry which is preliminary data.</text>
</comment>
<proteinExistence type="predicted"/>
<evidence type="ECO:0000256" key="6">
    <source>
        <dbReference type="ARBA" id="ARBA00023015"/>
    </source>
</evidence>
<feature type="domain" description="B box-type" evidence="10">
    <location>
        <begin position="1"/>
        <end position="47"/>
    </location>
</feature>
<sequence>MKIWCDVCGKEKATVFCSADEAALCDVCDGIVHHANKLACKHLRFSLVDPTSKLSPLCDICQERRALLFCQEDRAILCRECDLPIHKANEHTKKHNRFLLTGVKLSASSSLYPINSSSSSDASVTTAIDIDDEKNRIIPSHSSSVIIDDDNNNHAISSENGSISTSSFSEYLMETIPGWRVEDLLDPSSATTTTTTTTTNNVFCKTNDDEFCPFLDQDLESSNNVESFSSEDLGIWVPEFALNCCPQNGGIIINGFHQESSSSEANRSRQLGRKWSGEEHGFAVPQISFSHPCQNNNRKTRQRDIW</sequence>
<keyword evidence="6" id="KW-0805">Transcription regulation</keyword>
<dbReference type="FunFam" id="3.30.160.60:FF:000856">
    <property type="entry name" value="B-box zinc finger protein 21"/>
    <property type="match status" value="1"/>
</dbReference>
<feature type="domain" description="B box-type" evidence="10">
    <location>
        <begin position="53"/>
        <end position="100"/>
    </location>
</feature>
<dbReference type="InterPro" id="IPR049808">
    <property type="entry name" value="CONSTANS-like_Bbox1"/>
</dbReference>
<dbReference type="EMBL" id="JANJYI010000001">
    <property type="protein sequence ID" value="KAK2665411.1"/>
    <property type="molecule type" value="Genomic_DNA"/>
</dbReference>
<dbReference type="GO" id="GO:0000976">
    <property type="term" value="F:transcription cis-regulatory region binding"/>
    <property type="evidence" value="ECO:0007669"/>
    <property type="project" value="UniProtKB-ARBA"/>
</dbReference>
<dbReference type="Pfam" id="PF00643">
    <property type="entry name" value="zf-B_box"/>
    <property type="match status" value="1"/>
</dbReference>
<evidence type="ECO:0000256" key="8">
    <source>
        <dbReference type="ARBA" id="ARBA00023242"/>
    </source>
</evidence>
<dbReference type="PANTHER" id="PTHR31832:SF87">
    <property type="entry name" value="B-BOX ZINC FINGER PROTEIN 20"/>
    <property type="match status" value="1"/>
</dbReference>